<dbReference type="PANTHER" id="PTHR31290:SF5">
    <property type="entry name" value="UV-DAMAGE ENDONUCLEASE"/>
    <property type="match status" value="1"/>
</dbReference>
<dbReference type="Pfam" id="PF08349">
    <property type="entry name" value="DUF1722"/>
    <property type="match status" value="1"/>
</dbReference>
<comment type="caution">
    <text evidence="8">The sequence shown here is derived from an EMBL/GenBank/DDBJ whole genome shotgun (WGS) entry which is preliminary data.</text>
</comment>
<accession>A0A644TFD8</accession>
<keyword evidence="5 8" id="KW-0378">Hydrolase</keyword>
<keyword evidence="4" id="KW-0228">DNA excision</keyword>
<dbReference type="EMBL" id="VSSQ01000029">
    <property type="protein sequence ID" value="MPL65623.1"/>
    <property type="molecule type" value="Genomic_DNA"/>
</dbReference>
<dbReference type="GO" id="GO:0016787">
    <property type="term" value="F:hydrolase activity"/>
    <property type="evidence" value="ECO:0007669"/>
    <property type="project" value="UniProtKB-KW"/>
</dbReference>
<reference evidence="8" key="1">
    <citation type="submission" date="2019-08" db="EMBL/GenBank/DDBJ databases">
        <authorList>
            <person name="Kucharzyk K."/>
            <person name="Murdoch R.W."/>
            <person name="Higgins S."/>
            <person name="Loffler F."/>
        </authorList>
    </citation>
    <scope>NUCLEOTIDE SEQUENCE</scope>
</reference>
<dbReference type="Gene3D" id="3.20.20.150">
    <property type="entry name" value="Divalent-metal-dependent TIM barrel enzymes"/>
    <property type="match status" value="1"/>
</dbReference>
<evidence type="ECO:0000259" key="7">
    <source>
        <dbReference type="Pfam" id="PF08349"/>
    </source>
</evidence>
<keyword evidence="2 8" id="KW-0255">Endonuclease</keyword>
<evidence type="ECO:0000256" key="3">
    <source>
        <dbReference type="ARBA" id="ARBA00022763"/>
    </source>
</evidence>
<evidence type="ECO:0000256" key="6">
    <source>
        <dbReference type="ARBA" id="ARBA00023204"/>
    </source>
</evidence>
<dbReference type="GO" id="GO:0004519">
    <property type="term" value="F:endonuclease activity"/>
    <property type="evidence" value="ECO:0007669"/>
    <property type="project" value="UniProtKB-KW"/>
</dbReference>
<organism evidence="8">
    <name type="scientific">bioreactor metagenome</name>
    <dbReference type="NCBI Taxonomy" id="1076179"/>
    <lineage>
        <taxon>unclassified sequences</taxon>
        <taxon>metagenomes</taxon>
        <taxon>ecological metagenomes</taxon>
    </lineage>
</organism>
<dbReference type="AlphaFoldDB" id="A0A644TFD8"/>
<feature type="domain" description="DUF1722" evidence="7">
    <location>
        <begin position="308"/>
        <end position="416"/>
    </location>
</feature>
<keyword evidence="6" id="KW-0234">DNA repair</keyword>
<evidence type="ECO:0000256" key="5">
    <source>
        <dbReference type="ARBA" id="ARBA00022801"/>
    </source>
</evidence>
<sequence>MKIGYACKLIGVPNSDMKSCLLKNASSEKLTELIKYNIYSLSNIIDYNIENNIKLFRISSDLIPFGSSEVNKIKWWEIFREELLLVGEKIKDSNMRVSLHPGQYTVLNSNNKEVVQRAIADLIYHTRILDSLGLNQEHKVILHIGGAYDNKTLAVKRFAEEFKLLPKNVKKRLVIENDDKIYNIEEVLDIGIKHNIPVIFDNLHNLINPSEQKLSESYWIDKSKTTWKKEDGIQKIHYSQQAEAKKVGSHSDFISINKFMNFYKMLDKDDIDIMLEVKDKNLSCVKCINCTTTSLNINELEKEWSRYKYTILERSHTKYLEIRELLKNKSDFSAVDFYTLLEDGLETEGDSGSYVNTLLHVWRHIKNFASDKEKDNFFKYLENFKLQRTGIKTVKNYLKKLVGKYEQEYLLNSYYFLN</sequence>
<name>A0A644TFD8_9ZZZZ</name>
<dbReference type="InterPro" id="IPR036237">
    <property type="entry name" value="Xyl_isomerase-like_sf"/>
</dbReference>
<dbReference type="SUPFAM" id="SSF51658">
    <property type="entry name" value="Xylose isomerase-like"/>
    <property type="match status" value="1"/>
</dbReference>
<dbReference type="GO" id="GO:0009411">
    <property type="term" value="P:response to UV"/>
    <property type="evidence" value="ECO:0007669"/>
    <property type="project" value="InterPro"/>
</dbReference>
<dbReference type="GO" id="GO:0006289">
    <property type="term" value="P:nucleotide-excision repair"/>
    <property type="evidence" value="ECO:0007669"/>
    <property type="project" value="InterPro"/>
</dbReference>
<proteinExistence type="predicted"/>
<evidence type="ECO:0000256" key="4">
    <source>
        <dbReference type="ARBA" id="ARBA00022769"/>
    </source>
</evidence>
<dbReference type="PANTHER" id="PTHR31290">
    <property type="entry name" value="UV-DAMAGE ENDONUCLEASE"/>
    <property type="match status" value="1"/>
</dbReference>
<dbReference type="InterPro" id="IPR004601">
    <property type="entry name" value="UvdE"/>
</dbReference>
<protein>
    <submittedName>
        <fullName evidence="8">UV DNA damage endonuclease</fullName>
        <ecNumber evidence="8">3.-.-.-</ecNumber>
    </submittedName>
</protein>
<dbReference type="Pfam" id="PF03851">
    <property type="entry name" value="UvdE"/>
    <property type="match status" value="1"/>
</dbReference>
<dbReference type="NCBIfam" id="TIGR00629">
    <property type="entry name" value="uvde"/>
    <property type="match status" value="1"/>
</dbReference>
<evidence type="ECO:0000256" key="2">
    <source>
        <dbReference type="ARBA" id="ARBA00022759"/>
    </source>
</evidence>
<dbReference type="EC" id="3.-.-.-" evidence="8"/>
<keyword evidence="3" id="KW-0227">DNA damage</keyword>
<keyword evidence="1" id="KW-0540">Nuclease</keyword>
<evidence type="ECO:0000313" key="8">
    <source>
        <dbReference type="EMBL" id="MPL65623.1"/>
    </source>
</evidence>
<dbReference type="InterPro" id="IPR013560">
    <property type="entry name" value="DUF1722"/>
</dbReference>
<evidence type="ECO:0000256" key="1">
    <source>
        <dbReference type="ARBA" id="ARBA00022722"/>
    </source>
</evidence>
<gene>
    <name evidence="8" type="primary">uvsE_2</name>
    <name evidence="8" type="ORF">SDC9_11287</name>
</gene>